<evidence type="ECO:0000256" key="13">
    <source>
        <dbReference type="ARBA" id="ARBA00033211"/>
    </source>
</evidence>
<evidence type="ECO:0000256" key="2">
    <source>
        <dbReference type="ARBA" id="ARBA00004456"/>
    </source>
</evidence>
<evidence type="ECO:0000256" key="14">
    <source>
        <dbReference type="PROSITE-ProRule" id="PRU00433"/>
    </source>
</evidence>
<dbReference type="InParanoid" id="A0A2K3CUH7"/>
<dbReference type="OMA" id="GKECAPK"/>
<sequence length="169" mass="17261">MACQLRTRMAKVTSVQHGPLAAPRVRGVAVRADTPQNLTPAAPTQPAQRQAPAAVAIAAAAAILLGASAPVLAAEAPELFANKCAGCHMNGGNILAVGATLFSEDLQKNGVDSPEALYKIIYSGKGKMPGFGKECAPKGACTFGARLSDEEVTSLASYVAERAAAGWKS</sequence>
<dbReference type="Gramene" id="PNW71937">
    <property type="protein sequence ID" value="PNW71937"/>
    <property type="gene ID" value="CHLRE_16g670950v5"/>
</dbReference>
<organism evidence="16 17">
    <name type="scientific">Chlamydomonas reinhardtii</name>
    <name type="common">Chlamydomonas smithii</name>
    <dbReference type="NCBI Taxonomy" id="3055"/>
    <lineage>
        <taxon>Eukaryota</taxon>
        <taxon>Viridiplantae</taxon>
        <taxon>Chlorophyta</taxon>
        <taxon>core chlorophytes</taxon>
        <taxon>Chlorophyceae</taxon>
        <taxon>CS clade</taxon>
        <taxon>Chlamydomonadales</taxon>
        <taxon>Chlamydomonadaceae</taxon>
        <taxon>Chlamydomonas</taxon>
    </lineage>
</organism>
<keyword evidence="8" id="KW-0249">Electron transport</keyword>
<dbReference type="STRING" id="3055.A0A2K3CUH7"/>
<dbReference type="PANTHER" id="PTHR34688:SF2">
    <property type="entry name" value="CYTOCHROME C6, CHLOROPLASTIC"/>
    <property type="match status" value="1"/>
</dbReference>
<dbReference type="FunFam" id="1.10.760.10:FF:000021">
    <property type="entry name" value="Cytochrome c6, chloroplastic"/>
    <property type="match status" value="1"/>
</dbReference>
<dbReference type="InterPro" id="IPR036909">
    <property type="entry name" value="Cyt_c-like_dom_sf"/>
</dbReference>
<dbReference type="RefSeq" id="XP_001692119.2">
    <property type="nucleotide sequence ID" value="XM_001692067.3"/>
</dbReference>
<reference evidence="16 17" key="1">
    <citation type="journal article" date="2007" name="Science">
        <title>The Chlamydomonas genome reveals the evolution of key animal and plant functions.</title>
        <authorList>
            <person name="Merchant S.S."/>
            <person name="Prochnik S.E."/>
            <person name="Vallon O."/>
            <person name="Harris E.H."/>
            <person name="Karpowicz S.J."/>
            <person name="Witman G.B."/>
            <person name="Terry A."/>
            <person name="Salamov A."/>
            <person name="Fritz-Laylin L.K."/>
            <person name="Marechal-Drouard L."/>
            <person name="Marshall W.F."/>
            <person name="Qu L.H."/>
            <person name="Nelson D.R."/>
            <person name="Sanderfoot A.A."/>
            <person name="Spalding M.H."/>
            <person name="Kapitonov V.V."/>
            <person name="Ren Q."/>
            <person name="Ferris P."/>
            <person name="Lindquist E."/>
            <person name="Shapiro H."/>
            <person name="Lucas S.M."/>
            <person name="Grimwood J."/>
            <person name="Schmutz J."/>
            <person name="Cardol P."/>
            <person name="Cerutti H."/>
            <person name="Chanfreau G."/>
            <person name="Chen C.L."/>
            <person name="Cognat V."/>
            <person name="Croft M.T."/>
            <person name="Dent R."/>
            <person name="Dutcher S."/>
            <person name="Fernandez E."/>
            <person name="Fukuzawa H."/>
            <person name="Gonzalez-Ballester D."/>
            <person name="Gonzalez-Halphen D."/>
            <person name="Hallmann A."/>
            <person name="Hanikenne M."/>
            <person name="Hippler M."/>
            <person name="Inwood W."/>
            <person name="Jabbari K."/>
            <person name="Kalanon M."/>
            <person name="Kuras R."/>
            <person name="Lefebvre P.A."/>
            <person name="Lemaire S.D."/>
            <person name="Lobanov A.V."/>
            <person name="Lohr M."/>
            <person name="Manuell A."/>
            <person name="Meier I."/>
            <person name="Mets L."/>
            <person name="Mittag M."/>
            <person name="Mittelmeier T."/>
            <person name="Moroney J.V."/>
            <person name="Moseley J."/>
            <person name="Napoli C."/>
            <person name="Nedelcu A.M."/>
            <person name="Niyogi K."/>
            <person name="Novoselov S.V."/>
            <person name="Paulsen I.T."/>
            <person name="Pazour G."/>
            <person name="Purton S."/>
            <person name="Ral J.P."/>
            <person name="Riano-Pachon D.M."/>
            <person name="Riekhof W."/>
            <person name="Rymarquis L."/>
            <person name="Schroda M."/>
            <person name="Stern D."/>
            <person name="Umen J."/>
            <person name="Willows R."/>
            <person name="Wilson N."/>
            <person name="Zimmer S.L."/>
            <person name="Allmer J."/>
            <person name="Balk J."/>
            <person name="Bisova K."/>
            <person name="Chen C.J."/>
            <person name="Elias M."/>
            <person name="Gendler K."/>
            <person name="Hauser C."/>
            <person name="Lamb M.R."/>
            <person name="Ledford H."/>
            <person name="Long J.C."/>
            <person name="Minagawa J."/>
            <person name="Page M.D."/>
            <person name="Pan J."/>
            <person name="Pootakham W."/>
            <person name="Roje S."/>
            <person name="Rose A."/>
            <person name="Stahlberg E."/>
            <person name="Terauchi A.M."/>
            <person name="Yang P."/>
            <person name="Ball S."/>
            <person name="Bowler C."/>
            <person name="Dieckmann C.L."/>
            <person name="Gladyshev V.N."/>
            <person name="Green P."/>
            <person name="Jorgensen R."/>
            <person name="Mayfield S."/>
            <person name="Mueller-Roeber B."/>
            <person name="Rajamani S."/>
            <person name="Sayre R.T."/>
            <person name="Brokstein P."/>
            <person name="Dubchak I."/>
            <person name="Goodstein D."/>
            <person name="Hornick L."/>
            <person name="Huang Y.W."/>
            <person name="Jhaveri J."/>
            <person name="Luo Y."/>
            <person name="Martinez D."/>
            <person name="Ngau W.C."/>
            <person name="Otillar B."/>
            <person name="Poliakov A."/>
            <person name="Porter A."/>
            <person name="Szajkowski L."/>
            <person name="Werner G."/>
            <person name="Zhou K."/>
            <person name="Grigoriev I.V."/>
            <person name="Rokhsar D.S."/>
            <person name="Grossman A.R."/>
        </authorList>
    </citation>
    <scope>NUCLEOTIDE SEQUENCE [LARGE SCALE GENOMIC DNA]</scope>
    <source>
        <strain evidence="17">CC-503</strain>
    </source>
</reference>
<protein>
    <recommendedName>
        <fullName evidence="13">Cytochrome c-553</fullName>
    </recommendedName>
    <alternativeName>
        <fullName evidence="12">Cytochrome c553</fullName>
    </alternativeName>
    <alternativeName>
        <fullName evidence="11">Soluble cytochrome f</fullName>
    </alternativeName>
</protein>
<comment type="function">
    <text evidence="1">Functions as an electron carrier between membrane-bound cytochrome b6-f and photosystem I in oxygenic photosynthesis.</text>
</comment>
<keyword evidence="10" id="KW-0793">Thylakoid</keyword>
<evidence type="ECO:0000256" key="1">
    <source>
        <dbReference type="ARBA" id="ARBA00002347"/>
    </source>
</evidence>
<comment type="similarity">
    <text evidence="3">Belongs to the cytochrome c family. PetJ subfamily.</text>
</comment>
<evidence type="ECO:0000256" key="9">
    <source>
        <dbReference type="ARBA" id="ARBA00023004"/>
    </source>
</evidence>
<dbReference type="EMBL" id="CM008977">
    <property type="protein sequence ID" value="PNW71937.1"/>
    <property type="molecule type" value="Genomic_DNA"/>
</dbReference>
<dbReference type="PaxDb" id="3055-EDP04609"/>
<evidence type="ECO:0000256" key="11">
    <source>
        <dbReference type="ARBA" id="ARBA00030448"/>
    </source>
</evidence>
<dbReference type="GO" id="GO:0009055">
    <property type="term" value="F:electron transfer activity"/>
    <property type="evidence" value="ECO:0007669"/>
    <property type="project" value="InterPro"/>
</dbReference>
<evidence type="ECO:0000256" key="3">
    <source>
        <dbReference type="ARBA" id="ARBA00009650"/>
    </source>
</evidence>
<gene>
    <name evidence="16" type="ORF">CHLRE_16g670950v5</name>
</gene>
<proteinExistence type="inferred from homology"/>
<dbReference type="AlphaFoldDB" id="A0A2K3CUH7"/>
<dbReference type="InterPro" id="IPR023655">
    <property type="entry name" value="Cyt_C6"/>
</dbReference>
<dbReference type="SUPFAM" id="SSF46626">
    <property type="entry name" value="Cytochrome c"/>
    <property type="match status" value="1"/>
</dbReference>
<dbReference type="ExpressionAtlas" id="A0A2K3CUH7">
    <property type="expression patterns" value="baseline and differential"/>
</dbReference>
<evidence type="ECO:0000256" key="6">
    <source>
        <dbReference type="ARBA" id="ARBA00022617"/>
    </source>
</evidence>
<dbReference type="Pfam" id="PF13442">
    <property type="entry name" value="Cytochrome_CBB3"/>
    <property type="match status" value="1"/>
</dbReference>
<evidence type="ECO:0000313" key="17">
    <source>
        <dbReference type="Proteomes" id="UP000006906"/>
    </source>
</evidence>
<dbReference type="GO" id="GO:0009543">
    <property type="term" value="C:chloroplast thylakoid lumen"/>
    <property type="evidence" value="ECO:0007669"/>
    <property type="project" value="UniProtKB-SubCell"/>
</dbReference>
<dbReference type="InterPro" id="IPR008168">
    <property type="entry name" value="Cyt_C_IC"/>
</dbReference>
<dbReference type="GO" id="GO:0005506">
    <property type="term" value="F:iron ion binding"/>
    <property type="evidence" value="ECO:0007669"/>
    <property type="project" value="InterPro"/>
</dbReference>
<dbReference type="Gene3D" id="1.10.760.10">
    <property type="entry name" value="Cytochrome c-like domain"/>
    <property type="match status" value="1"/>
</dbReference>
<comment type="subcellular location">
    <subcellularLocation>
        <location evidence="2">Plastid</location>
        <location evidence="2">Chloroplast thylakoid lumen</location>
    </subcellularLocation>
</comment>
<dbReference type="GeneID" id="5717695"/>
<evidence type="ECO:0000259" key="15">
    <source>
        <dbReference type="PROSITE" id="PS51007"/>
    </source>
</evidence>
<dbReference type="OrthoDB" id="1930491at2759"/>
<evidence type="ECO:0000256" key="8">
    <source>
        <dbReference type="ARBA" id="ARBA00022982"/>
    </source>
</evidence>
<keyword evidence="17" id="KW-1185">Reference proteome</keyword>
<dbReference type="PRINTS" id="PR00605">
    <property type="entry name" value="CYTCHROMECIC"/>
</dbReference>
<accession>A0A2K3CUH7</accession>
<evidence type="ECO:0000256" key="12">
    <source>
        <dbReference type="ARBA" id="ARBA00031247"/>
    </source>
</evidence>
<dbReference type="FunCoup" id="A0A2K3CUH7">
    <property type="interactions" value="25"/>
</dbReference>
<dbReference type="PROSITE" id="PS51007">
    <property type="entry name" value="CYTC"/>
    <property type="match status" value="1"/>
</dbReference>
<evidence type="ECO:0000256" key="4">
    <source>
        <dbReference type="ARBA" id="ARBA00022448"/>
    </source>
</evidence>
<dbReference type="GO" id="GO:0015979">
    <property type="term" value="P:photosynthesis"/>
    <property type="evidence" value="ECO:0007669"/>
    <property type="project" value="UniProtKB-KW"/>
</dbReference>
<evidence type="ECO:0000256" key="10">
    <source>
        <dbReference type="ARBA" id="ARBA00023078"/>
    </source>
</evidence>
<name>A0A2K3CUH7_CHLRE</name>
<dbReference type="KEGG" id="cre:CHLRE_16g670950v5"/>
<keyword evidence="7 14" id="KW-0479">Metal-binding</keyword>
<dbReference type="PANTHER" id="PTHR34688">
    <property type="entry name" value="CYTOCHROME C6, CHLOROPLASTIC"/>
    <property type="match status" value="1"/>
</dbReference>
<evidence type="ECO:0000256" key="7">
    <source>
        <dbReference type="ARBA" id="ARBA00022723"/>
    </source>
</evidence>
<dbReference type="InterPro" id="IPR009056">
    <property type="entry name" value="Cyt_c-like_dom"/>
</dbReference>
<evidence type="ECO:0000256" key="5">
    <source>
        <dbReference type="ARBA" id="ARBA00022531"/>
    </source>
</evidence>
<keyword evidence="9 14" id="KW-0408">Iron</keyword>
<keyword evidence="5" id="KW-0602">Photosynthesis</keyword>
<keyword evidence="6 14" id="KW-0349">Heme</keyword>
<evidence type="ECO:0000313" key="16">
    <source>
        <dbReference type="EMBL" id="PNW71937.1"/>
    </source>
</evidence>
<dbReference type="Proteomes" id="UP000006906">
    <property type="component" value="Chromosome 16"/>
</dbReference>
<dbReference type="GO" id="GO:0020037">
    <property type="term" value="F:heme binding"/>
    <property type="evidence" value="ECO:0007669"/>
    <property type="project" value="InterPro"/>
</dbReference>
<feature type="domain" description="Cytochrome c" evidence="15">
    <location>
        <begin position="71"/>
        <end position="163"/>
    </location>
</feature>
<keyword evidence="4" id="KW-0813">Transport</keyword>